<dbReference type="NCBIfam" id="TIGR04267">
    <property type="entry name" value="mod_HExxH"/>
    <property type="match status" value="1"/>
</dbReference>
<evidence type="ECO:0000256" key="1">
    <source>
        <dbReference type="SAM" id="MobiDB-lite"/>
    </source>
</evidence>
<feature type="region of interest" description="Disordered" evidence="1">
    <location>
        <begin position="503"/>
        <end position="524"/>
    </location>
</feature>
<name>A0ABQ3UC28_STRHY</name>
<gene>
    <name evidence="2" type="ORF">TPA0910_76080</name>
</gene>
<dbReference type="Proteomes" id="UP001054854">
    <property type="component" value="Unassembled WGS sequence"/>
</dbReference>
<comment type="caution">
    <text evidence="2">The sequence shown here is derived from an EMBL/GenBank/DDBJ whole genome shotgun (WGS) entry which is preliminary data.</text>
</comment>
<dbReference type="InterPro" id="IPR026337">
    <property type="entry name" value="AKG_HExxH"/>
</dbReference>
<sequence>MASSATRGRNHRLPARVFAELARSSGGPAAVAELRSGQRSRAMLLLRALVDIASAHPALPGPLPPPRDAWHLLVRAERRSPAAVDRLLLHPPVGVWLNRCLRRLRGLEPGDGPLWSAVGHLHAVAASAALLAGIDFRGAVPVRDGGVILPALGLARIPDRADVAEVVMTDRKAVVVSGPYAVTLPADFAEEAPGWHGLRRLRGEHRGIVCSPYVDDIDPYRDFLRIRGPQRLTDKERQGWQERFDSAWRLVAQQREVDPRGIGACLSSVVPVPYVAWPEPFSASSPEAYGCVLLGGATDPLTLAAALVHEAQHIKLSALMDLVPLIEQGLEEIHYAPWRLDPRPLRGLFQGVYAFAGVTGFWQDRLRRAGSGPAGDTAAFEFALRRAQTSSGLRTLLDHAELTPMGEEFLHRLEERLAQWLARPVPSVPGRLAADLIEDHRMVHRMRHLRPDPGRLAQWARAWRERSEPPRELPGTSVRPTRTEALTRPALARLRLRDPEGFARLREGGGAGSPDGGDAPDRADLNRVALDRTDLDRTDLDRTDLDWAAPDRADLDWVAGDTTAALRRYRGRVAADPDDIAAWAGLALSLPGGPARTALLSHPELVLAVHREVRTAPGTGPDPVALARWIGARTSR</sequence>
<reference evidence="2" key="1">
    <citation type="submission" date="2024-05" db="EMBL/GenBank/DDBJ databases">
        <title>Whole genome shotgun sequence of Streptomyces hygroscopicus NBRC 113678.</title>
        <authorList>
            <person name="Komaki H."/>
            <person name="Tamura T."/>
        </authorList>
    </citation>
    <scope>NUCLEOTIDE SEQUENCE</scope>
    <source>
        <strain evidence="2">N11-34</strain>
    </source>
</reference>
<feature type="region of interest" description="Disordered" evidence="1">
    <location>
        <begin position="465"/>
        <end position="485"/>
    </location>
</feature>
<dbReference type="EMBL" id="BNEK01000005">
    <property type="protein sequence ID" value="GHJ33175.1"/>
    <property type="molecule type" value="Genomic_DNA"/>
</dbReference>
<organism evidence="2 3">
    <name type="scientific">Streptomyces hygroscopicus</name>
    <dbReference type="NCBI Taxonomy" id="1912"/>
    <lineage>
        <taxon>Bacteria</taxon>
        <taxon>Bacillati</taxon>
        <taxon>Actinomycetota</taxon>
        <taxon>Actinomycetes</taxon>
        <taxon>Kitasatosporales</taxon>
        <taxon>Streptomycetaceae</taxon>
        <taxon>Streptomyces</taxon>
        <taxon>Streptomyces violaceusniger group</taxon>
    </lineage>
</organism>
<keyword evidence="3" id="KW-1185">Reference proteome</keyword>
<accession>A0ABQ3UC28</accession>
<evidence type="ECO:0000313" key="2">
    <source>
        <dbReference type="EMBL" id="GHJ33175.1"/>
    </source>
</evidence>
<evidence type="ECO:0000313" key="3">
    <source>
        <dbReference type="Proteomes" id="UP001054854"/>
    </source>
</evidence>
<protein>
    <submittedName>
        <fullName evidence="2">HEXXH motif domain-containing protein</fullName>
    </submittedName>
</protein>
<proteinExistence type="predicted"/>